<dbReference type="OrthoDB" id="9807112at2"/>
<feature type="short sequence motif" description="GXSXG" evidence="4">
    <location>
        <begin position="43"/>
        <end position="47"/>
    </location>
</feature>
<dbReference type="Pfam" id="PF12536">
    <property type="entry name" value="DUF3734"/>
    <property type="match status" value="1"/>
</dbReference>
<dbReference type="EMBL" id="SLZW01000002">
    <property type="protein sequence ID" value="TCS64353.1"/>
    <property type="molecule type" value="Genomic_DNA"/>
</dbReference>
<comment type="caution">
    <text evidence="6">The sequence shown here is derived from an EMBL/GenBank/DDBJ whole genome shotgun (WGS) entry which is preliminary data.</text>
</comment>
<dbReference type="InterPro" id="IPR016035">
    <property type="entry name" value="Acyl_Trfase/lysoPLipase"/>
</dbReference>
<evidence type="ECO:0000259" key="5">
    <source>
        <dbReference type="PROSITE" id="PS51635"/>
    </source>
</evidence>
<proteinExistence type="predicted"/>
<keyword evidence="7" id="KW-1185">Reference proteome</keyword>
<feature type="active site" description="Proton acceptor" evidence="4">
    <location>
        <position position="204"/>
    </location>
</feature>
<evidence type="ECO:0000313" key="7">
    <source>
        <dbReference type="Proteomes" id="UP000295304"/>
    </source>
</evidence>
<dbReference type="Proteomes" id="UP000295304">
    <property type="component" value="Unassembled WGS sequence"/>
</dbReference>
<dbReference type="PANTHER" id="PTHR14226">
    <property type="entry name" value="NEUROPATHY TARGET ESTERASE/SWISS CHEESE D.MELANOGASTER"/>
    <property type="match status" value="1"/>
</dbReference>
<reference evidence="6 7" key="1">
    <citation type="submission" date="2019-03" db="EMBL/GenBank/DDBJ databases">
        <title>Genomic Encyclopedia of Type Strains, Phase IV (KMG-IV): sequencing the most valuable type-strain genomes for metagenomic binning, comparative biology and taxonomic classification.</title>
        <authorList>
            <person name="Goeker M."/>
        </authorList>
    </citation>
    <scope>NUCLEOTIDE SEQUENCE [LARGE SCALE GENOMIC DNA]</scope>
    <source>
        <strain evidence="6 7">DSM 101688</strain>
    </source>
</reference>
<dbReference type="Gene3D" id="3.40.1090.10">
    <property type="entry name" value="Cytosolic phospholipase A2 catalytic domain"/>
    <property type="match status" value="2"/>
</dbReference>
<evidence type="ECO:0000313" key="6">
    <source>
        <dbReference type="EMBL" id="TCS64353.1"/>
    </source>
</evidence>
<accession>A0A4R3JGC7</accession>
<name>A0A4R3JGC7_9PROT</name>
<dbReference type="SUPFAM" id="SSF52151">
    <property type="entry name" value="FabD/lysophospholipase-like"/>
    <property type="match status" value="1"/>
</dbReference>
<keyword evidence="3 4" id="KW-0443">Lipid metabolism</keyword>
<dbReference type="RefSeq" id="WP_132938296.1">
    <property type="nucleotide sequence ID" value="NZ_CP119676.1"/>
</dbReference>
<evidence type="ECO:0000256" key="4">
    <source>
        <dbReference type="PROSITE-ProRule" id="PRU01161"/>
    </source>
</evidence>
<dbReference type="GO" id="GO:0016787">
    <property type="term" value="F:hydrolase activity"/>
    <property type="evidence" value="ECO:0007669"/>
    <property type="project" value="UniProtKB-UniRule"/>
</dbReference>
<dbReference type="GO" id="GO:0016042">
    <property type="term" value="P:lipid catabolic process"/>
    <property type="evidence" value="ECO:0007669"/>
    <property type="project" value="UniProtKB-UniRule"/>
</dbReference>
<dbReference type="InterPro" id="IPR021095">
    <property type="entry name" value="DUF3734"/>
</dbReference>
<feature type="active site" description="Nucleophile" evidence="4">
    <location>
        <position position="45"/>
    </location>
</feature>
<dbReference type="InterPro" id="IPR002641">
    <property type="entry name" value="PNPLA_dom"/>
</dbReference>
<dbReference type="InterPro" id="IPR050301">
    <property type="entry name" value="NTE"/>
</dbReference>
<keyword evidence="2 4" id="KW-0442">Lipid degradation</keyword>
<organism evidence="6 7">
    <name type="scientific">Varunaivibrio sulfuroxidans</name>
    <dbReference type="NCBI Taxonomy" id="1773489"/>
    <lineage>
        <taxon>Bacteria</taxon>
        <taxon>Pseudomonadati</taxon>
        <taxon>Pseudomonadota</taxon>
        <taxon>Alphaproteobacteria</taxon>
        <taxon>Rhodospirillales</taxon>
        <taxon>Magnetovibrionaceae</taxon>
        <taxon>Varunaivibrio</taxon>
    </lineage>
</organism>
<feature type="short sequence motif" description="DGA/G" evidence="4">
    <location>
        <begin position="204"/>
        <end position="206"/>
    </location>
</feature>
<evidence type="ECO:0000256" key="1">
    <source>
        <dbReference type="ARBA" id="ARBA00022801"/>
    </source>
</evidence>
<keyword evidence="1 4" id="KW-0378">Hydrolase</keyword>
<gene>
    <name evidence="6" type="ORF">EDD55_102398</name>
</gene>
<dbReference type="AlphaFoldDB" id="A0A4R3JGC7"/>
<feature type="short sequence motif" description="GXGXXG" evidence="4">
    <location>
        <begin position="16"/>
        <end position="21"/>
    </location>
</feature>
<feature type="domain" description="PNPLA" evidence="5">
    <location>
        <begin position="12"/>
        <end position="217"/>
    </location>
</feature>
<dbReference type="Pfam" id="PF01734">
    <property type="entry name" value="Patatin"/>
    <property type="match status" value="1"/>
</dbReference>
<evidence type="ECO:0000256" key="3">
    <source>
        <dbReference type="ARBA" id="ARBA00023098"/>
    </source>
</evidence>
<dbReference type="PROSITE" id="PS51635">
    <property type="entry name" value="PNPLA"/>
    <property type="match status" value="1"/>
</dbReference>
<sequence>MHDQKTRERTVLVLQGGGALGSYQGGVYEALSKNDYVPDWIAGISIGAVNAALIAGNPPELRAKRLGDFWDLVSSRIPAPYLTPTQPSRNLYNKASAALTTVLGAPGFFEPRFPPAFPHFTGGPGALSVYKTDQLRETLEKYVDFERLNSGATRISVGAVNIETGNFTYFDSARQSLTPEHIMASGALPPGFAPVEIDGAYYWDGGLVSNTPLQYVLDERPRPDMLIFQVDLFSARGPMPDNLSQVAERQKDIRYSSRTRLNTDIFRTEQSIRRATHRLLHKLPDTLKDDPDVALLHEFSCDAAVTIVHLIHQRRQYYAQSKDYEFSRLSIEEHWQDGVRDVEATLLHDDWKKRKKPQRGVNVYDLARDS</sequence>
<evidence type="ECO:0000256" key="2">
    <source>
        <dbReference type="ARBA" id="ARBA00022963"/>
    </source>
</evidence>
<dbReference type="PANTHER" id="PTHR14226:SF57">
    <property type="entry name" value="BLR7027 PROTEIN"/>
    <property type="match status" value="1"/>
</dbReference>
<dbReference type="CDD" id="cd07209">
    <property type="entry name" value="Pat_hypo_Ecoli_Z1214_like"/>
    <property type="match status" value="1"/>
</dbReference>
<protein>
    <submittedName>
        <fullName evidence="6">NTE family protein</fullName>
    </submittedName>
</protein>